<dbReference type="PROSITE" id="PS51841">
    <property type="entry name" value="LTD"/>
    <property type="match status" value="1"/>
</dbReference>
<dbReference type="InterPro" id="IPR047971">
    <property type="entry name" value="ExeM-like"/>
</dbReference>
<proteinExistence type="predicted"/>
<dbReference type="InterPro" id="IPR001322">
    <property type="entry name" value="Lamin_tail_dom"/>
</dbReference>
<dbReference type="SUPFAM" id="SSF56219">
    <property type="entry name" value="DNase I-like"/>
    <property type="match status" value="1"/>
</dbReference>
<dbReference type="Proteomes" id="UP000610966">
    <property type="component" value="Unassembled WGS sequence"/>
</dbReference>
<dbReference type="PANTHER" id="PTHR42834">
    <property type="entry name" value="ENDONUCLEASE/EXONUCLEASE/PHOSPHATASE FAMILY PROTEIN (AFU_ORTHOLOGUE AFUA_3G09210)"/>
    <property type="match status" value="1"/>
</dbReference>
<reference evidence="4" key="1">
    <citation type="submission" date="2021-01" db="EMBL/GenBank/DDBJ databases">
        <title>Whole genome shotgun sequence of Sphaerimonospora thailandensis NBRC 107569.</title>
        <authorList>
            <person name="Komaki H."/>
            <person name="Tamura T."/>
        </authorList>
    </citation>
    <scope>NUCLEOTIDE SEQUENCE</scope>
    <source>
        <strain evidence="4">NBRC 107569</strain>
    </source>
</reference>
<evidence type="ECO:0000259" key="3">
    <source>
        <dbReference type="PROSITE" id="PS51841"/>
    </source>
</evidence>
<dbReference type="GO" id="GO:0003824">
    <property type="term" value="F:catalytic activity"/>
    <property type="evidence" value="ECO:0007669"/>
    <property type="project" value="InterPro"/>
</dbReference>
<feature type="chain" id="PRO_5039212204" description="LTD domain-containing protein" evidence="2">
    <location>
        <begin position="32"/>
        <end position="946"/>
    </location>
</feature>
<evidence type="ECO:0000256" key="2">
    <source>
        <dbReference type="SAM" id="SignalP"/>
    </source>
</evidence>
<feature type="domain" description="LTD" evidence="3">
    <location>
        <begin position="34"/>
        <end position="143"/>
    </location>
</feature>
<dbReference type="InterPro" id="IPR005135">
    <property type="entry name" value="Endo/exonuclease/phosphatase"/>
</dbReference>
<dbReference type="RefSeq" id="WP_204018028.1">
    <property type="nucleotide sequence ID" value="NZ_BOOG01000050.1"/>
</dbReference>
<dbReference type="CDD" id="cd04486">
    <property type="entry name" value="YhcR_OBF_like"/>
    <property type="match status" value="1"/>
</dbReference>
<dbReference type="PANTHER" id="PTHR42834:SF1">
    <property type="entry name" value="ENDONUCLEASE_EXONUCLEASE_PHOSPHATASE FAMILY PROTEIN (AFU_ORTHOLOGUE AFUA_3G09210)"/>
    <property type="match status" value="1"/>
</dbReference>
<keyword evidence="2" id="KW-0732">Signal</keyword>
<keyword evidence="5" id="KW-1185">Reference proteome</keyword>
<accession>A0A8J3W1M9</accession>
<evidence type="ECO:0000313" key="4">
    <source>
        <dbReference type="EMBL" id="GIH72365.1"/>
    </source>
</evidence>
<dbReference type="Pfam" id="PF03372">
    <property type="entry name" value="Exo_endo_phos"/>
    <property type="match status" value="1"/>
</dbReference>
<feature type="region of interest" description="Disordered" evidence="1">
    <location>
        <begin position="150"/>
        <end position="232"/>
    </location>
</feature>
<feature type="compositionally biased region" description="Polar residues" evidence="1">
    <location>
        <begin position="917"/>
        <end position="946"/>
    </location>
</feature>
<sequence>MRSSRRIPPFAATAVAVAMTGLGVVTVPAVAAAEFTPFISEIHYDNVGADEGEAVEIEAPAGFDLTGWKILRYNGNVSDAAVVYTSPGTINGTSENLSGTVPAAGVVVVEYAQNGLQNGPRDGIALVGPDGQAAELISYDGVFATSNGPAAGKTSADIGVKEPSSTPIGHSLQKVDGRWTGPLPNTFGVRNGSGGGDPDPTPTPDPDPTPDPGQVPIAKIQGTGASTPYEGQTVTTSGVVTATYPTGGFNGYYIQTPGTGGDSDMSERTASDAIFVFSSAALPRIGDHVQVTGKVSEYFGLTEITVPASGLTILDKPAEAVKPVQFVLPRDEATREKFEGMLVQPTGAYTVSDTYNLGGWGNNAFGSITLAAGDTPLRQPTDAARPGAEADAVAADNQARRVVLDDGQSARTPSSGQVPYLTKTTPVRTGASVAFSAPVIFDYRNDEWKFQPTGPLPGGASDAVTFQDTRTKAPEPVGGDVRLATFNVLNYFTTLGVDLPGCKAYTDRAGNPISVSGGCDARGAWDRSNLERQQGKIVSAINSLDADVVALEEVENSAKFNKDRDDALAKLVDALNAVAGPGTWDYARSPEKQPDLQDQDVIRNAFIYRPAAVTPVGSSTILTDSPAFHNAREPLAQEFAAVNGGKRFLAITNHFKSKGCGGTTDPGDGQGCWTPDRVKQAQALAGFADALVEKTGTRAVFLFGDFNAYTQEDPMQVLYTAGYTDLNAEFAKKHTYVFDETVGSLDHVLGNAAALTSVRGVDVWNINSVESVLTEYSRHNYFAGDLFEPATPYRSSDHDPILVGVQSLPACTKTIAGKHSGPLTVSSGITCLDGATVSGGVTVRPGAGLFTTGSRISGPITASRAGQVALLRTTISGPVTISGSGEVTLDGLTISGPVRLNDNRAPIVAGNRISGPLSCTGNSPAPINNDRPNTVSGPKTGQCSGL</sequence>
<dbReference type="NCBIfam" id="NF033681">
    <property type="entry name" value="ExeM_NucH_DNase"/>
    <property type="match status" value="1"/>
</dbReference>
<name>A0A8J3W1M9_9ACTN</name>
<dbReference type="InterPro" id="IPR036691">
    <property type="entry name" value="Endo/exonu/phosph_ase_sf"/>
</dbReference>
<protein>
    <recommendedName>
        <fullName evidence="3">LTD domain-containing protein</fullName>
    </recommendedName>
</protein>
<feature type="compositionally biased region" description="Pro residues" evidence="1">
    <location>
        <begin position="199"/>
        <end position="213"/>
    </location>
</feature>
<dbReference type="AlphaFoldDB" id="A0A8J3W1M9"/>
<organism evidence="4 5">
    <name type="scientific">Sphaerimonospora thailandensis</name>
    <dbReference type="NCBI Taxonomy" id="795644"/>
    <lineage>
        <taxon>Bacteria</taxon>
        <taxon>Bacillati</taxon>
        <taxon>Actinomycetota</taxon>
        <taxon>Actinomycetes</taxon>
        <taxon>Streptosporangiales</taxon>
        <taxon>Streptosporangiaceae</taxon>
        <taxon>Sphaerimonospora</taxon>
    </lineage>
</organism>
<feature type="signal peptide" evidence="2">
    <location>
        <begin position="1"/>
        <end position="31"/>
    </location>
</feature>
<dbReference type="CDD" id="cd10283">
    <property type="entry name" value="MnuA_DNase1-like"/>
    <property type="match status" value="1"/>
</dbReference>
<gene>
    <name evidence="4" type="ORF">Mth01_46180</name>
</gene>
<evidence type="ECO:0000256" key="1">
    <source>
        <dbReference type="SAM" id="MobiDB-lite"/>
    </source>
</evidence>
<feature type="region of interest" description="Disordered" evidence="1">
    <location>
        <begin position="913"/>
        <end position="946"/>
    </location>
</feature>
<dbReference type="EMBL" id="BOOG01000050">
    <property type="protein sequence ID" value="GIH72365.1"/>
    <property type="molecule type" value="Genomic_DNA"/>
</dbReference>
<dbReference type="Gene3D" id="3.60.10.10">
    <property type="entry name" value="Endonuclease/exonuclease/phosphatase"/>
    <property type="match status" value="1"/>
</dbReference>
<evidence type="ECO:0000313" key="5">
    <source>
        <dbReference type="Proteomes" id="UP000610966"/>
    </source>
</evidence>
<feature type="compositionally biased region" description="Polar residues" evidence="1">
    <location>
        <begin position="223"/>
        <end position="232"/>
    </location>
</feature>
<comment type="caution">
    <text evidence="4">The sequence shown here is derived from an EMBL/GenBank/DDBJ whole genome shotgun (WGS) entry which is preliminary data.</text>
</comment>